<dbReference type="GO" id="GO:0016787">
    <property type="term" value="F:hydrolase activity"/>
    <property type="evidence" value="ECO:0007669"/>
    <property type="project" value="UniProtKB-KW"/>
</dbReference>
<feature type="compositionally biased region" description="Acidic residues" evidence="4">
    <location>
        <begin position="807"/>
        <end position="818"/>
    </location>
</feature>
<gene>
    <name evidence="7" type="ORF">SEPMUDRAFT_147546</name>
</gene>
<evidence type="ECO:0000313" key="8">
    <source>
        <dbReference type="Proteomes" id="UP000016931"/>
    </source>
</evidence>
<dbReference type="Gene3D" id="3.40.50.300">
    <property type="entry name" value="P-loop containing nucleotide triphosphate hydrolases"/>
    <property type="match status" value="1"/>
</dbReference>
<evidence type="ECO:0000259" key="6">
    <source>
        <dbReference type="PROSITE" id="PS51194"/>
    </source>
</evidence>
<dbReference type="AlphaFoldDB" id="M3C649"/>
<evidence type="ECO:0000256" key="3">
    <source>
        <dbReference type="ARBA" id="ARBA00022840"/>
    </source>
</evidence>
<feature type="region of interest" description="Disordered" evidence="4">
    <location>
        <begin position="98"/>
        <end position="118"/>
    </location>
</feature>
<evidence type="ECO:0000256" key="4">
    <source>
        <dbReference type="SAM" id="MobiDB-lite"/>
    </source>
</evidence>
<dbReference type="InterPro" id="IPR014001">
    <property type="entry name" value="Helicase_ATP-bd"/>
</dbReference>
<dbReference type="eggNOG" id="KOG1001">
    <property type="taxonomic scope" value="Eukaryota"/>
</dbReference>
<feature type="region of interest" description="Disordered" evidence="4">
    <location>
        <begin position="1"/>
        <end position="75"/>
    </location>
</feature>
<dbReference type="InterPro" id="IPR049730">
    <property type="entry name" value="SNF2/RAD54-like_C"/>
</dbReference>
<keyword evidence="2" id="KW-0378">Hydrolase</keyword>
<dbReference type="PROSITE" id="PS51194">
    <property type="entry name" value="HELICASE_CTER"/>
    <property type="match status" value="1"/>
</dbReference>
<dbReference type="GO" id="GO:0008094">
    <property type="term" value="F:ATP-dependent activity, acting on DNA"/>
    <property type="evidence" value="ECO:0007669"/>
    <property type="project" value="TreeGrafter"/>
</dbReference>
<dbReference type="PANTHER" id="PTHR45626">
    <property type="entry name" value="TRANSCRIPTION TERMINATION FACTOR 2-RELATED"/>
    <property type="match status" value="1"/>
</dbReference>
<keyword evidence="1" id="KW-0547">Nucleotide-binding</keyword>
<dbReference type="SUPFAM" id="SSF52540">
    <property type="entry name" value="P-loop containing nucleoside triphosphate hydrolases"/>
    <property type="match status" value="2"/>
</dbReference>
<dbReference type="SMART" id="SM00487">
    <property type="entry name" value="DEXDc"/>
    <property type="match status" value="1"/>
</dbReference>
<sequence>MNPLQLLNPKAFAKEKAKSVKKTPNYGPQQTRKPAPSRQPDYDPRSLLDPRAVATSQDGAKNNSQFNSTSDAAEDTRYSTARMIEDLHGVQERDAPMMKRKAVATDRDGSDEERKKQKTIRANKGGLISDHLEQERRNIGASAIDLTNDDADDEVIEQGVSVVTTSKTFEDEEVCLGVFDTTVNAHRVPSVSSASGIPKSHWPNSRITYKRDDPKTKIIHLIDNAGARFGSMDMRAAVALSPLMDGENVNHMRCRMYLLNRPKKPNESSGMRTSQSLKITVTMFCPRKLATKIGMWLSRHQLFLRAPQGYTGREVVNPQLPVNYAPVAKAGGYQPQRMSGANHVPRTTEEIKREAETMFDNLAKDEDLPAMESNPEVISTPLMPHQKQALEFLMTHERDYDGEEIPSHSLWRSKVKDNGQPTWYHVITGLEIYEKPEPVRGGILADMMGLGKTLSILALIAATKSDAARFRQERPDDDDVDRNARGTLIICPKSVLSNWQEQIIQHTVPKSITVYAYHGSNRMQDTSKLSRYDVVLTSYNTAAAELQDGNRVRKALSRLNWFRIVLDEGHQIRTQTTKVSKACCALYAQRRWAVTGTPVQNSLYDLGALIKFLRIQPLDHPQTWTQYIMSPFKNGDTGVIQQLQLLVSSITLRRGKKTIGLLERNEEITRLDFSESEKFLYKAFATTCRTHFHNITGGGSQLRGKAYAHVLKSIGRLRAICAHGREMLNEEDMKEIEGDDQSNAIVIDVGDEPGFGDEDDFTPDSQAYSLFKVMQDSEMDKCTLCNRKLGKQIASDDVVDLSNESDASSDEEEPEEEPDLLAYLTPCFHLICTHCREQWDEACQKSLTVDRHYTCPYDESYQHIGMKPLTRHGYENHLDEKKQSEKLPTAAKWDAESYSGPHTKVKALLHDLEESAIETNALPPGEPPIRSVVFSGWTAYLDLIEFALKSRNIGYARLDGSMSIKQRTQAMDTFKTDDRVVVMLVSIKAGGQGLNFTAANKCYVMEPQFNPGVEAQAVDRVHRLGQTRPVFIKHFIMNDSVEEGILKLQRKKEALAQISMDRKRNKLEENKARMDDLRELFK</sequence>
<organism evidence="7 8">
    <name type="scientific">Sphaerulina musiva (strain SO2202)</name>
    <name type="common">Poplar stem canker fungus</name>
    <name type="synonym">Septoria musiva</name>
    <dbReference type="NCBI Taxonomy" id="692275"/>
    <lineage>
        <taxon>Eukaryota</taxon>
        <taxon>Fungi</taxon>
        <taxon>Dikarya</taxon>
        <taxon>Ascomycota</taxon>
        <taxon>Pezizomycotina</taxon>
        <taxon>Dothideomycetes</taxon>
        <taxon>Dothideomycetidae</taxon>
        <taxon>Mycosphaerellales</taxon>
        <taxon>Mycosphaerellaceae</taxon>
        <taxon>Sphaerulina</taxon>
    </lineage>
</organism>
<dbReference type="Pfam" id="PF00271">
    <property type="entry name" value="Helicase_C"/>
    <property type="match status" value="1"/>
</dbReference>
<dbReference type="OrthoDB" id="448448at2759"/>
<dbReference type="RefSeq" id="XP_016763872.1">
    <property type="nucleotide sequence ID" value="XM_016904371.1"/>
</dbReference>
<keyword evidence="8" id="KW-1185">Reference proteome</keyword>
<keyword evidence="3" id="KW-0067">ATP-binding</keyword>
<dbReference type="InterPro" id="IPR001650">
    <property type="entry name" value="Helicase_C-like"/>
</dbReference>
<feature type="region of interest" description="Disordered" evidence="4">
    <location>
        <begin position="796"/>
        <end position="818"/>
    </location>
</feature>
<evidence type="ECO:0000259" key="5">
    <source>
        <dbReference type="PROSITE" id="PS51192"/>
    </source>
</evidence>
<dbReference type="InterPro" id="IPR038718">
    <property type="entry name" value="SNF2-like_sf"/>
</dbReference>
<dbReference type="GeneID" id="27901508"/>
<feature type="compositionally biased region" description="Polar residues" evidence="4">
    <location>
        <begin position="54"/>
        <end position="71"/>
    </location>
</feature>
<dbReference type="HOGENOM" id="CLU_000315_2_7_1"/>
<dbReference type="Gene3D" id="3.40.50.10810">
    <property type="entry name" value="Tandem AAA-ATPase domain"/>
    <property type="match status" value="1"/>
</dbReference>
<protein>
    <submittedName>
        <fullName evidence="7">SNF2_N-domain-containing protein</fullName>
    </submittedName>
</protein>
<dbReference type="CDD" id="cd18793">
    <property type="entry name" value="SF2_C_SNF"/>
    <property type="match status" value="1"/>
</dbReference>
<evidence type="ECO:0000256" key="1">
    <source>
        <dbReference type="ARBA" id="ARBA00022741"/>
    </source>
</evidence>
<feature type="domain" description="Helicase C-terminal" evidence="6">
    <location>
        <begin position="904"/>
        <end position="1078"/>
    </location>
</feature>
<dbReference type="InterPro" id="IPR000330">
    <property type="entry name" value="SNF2_N"/>
</dbReference>
<dbReference type="OMA" id="YYVFHGP"/>
<proteinExistence type="predicted"/>
<dbReference type="InterPro" id="IPR050628">
    <property type="entry name" value="SNF2_RAD54_helicase_TF"/>
</dbReference>
<feature type="domain" description="Helicase ATP-binding" evidence="5">
    <location>
        <begin position="433"/>
        <end position="616"/>
    </location>
</feature>
<name>M3C649_SPHMS</name>
<dbReference type="Pfam" id="PF00176">
    <property type="entry name" value="SNF2-rel_dom"/>
    <property type="match status" value="1"/>
</dbReference>
<feature type="compositionally biased region" description="Basic and acidic residues" evidence="4">
    <location>
        <begin position="98"/>
        <end position="115"/>
    </location>
</feature>
<dbReference type="GO" id="GO:0005524">
    <property type="term" value="F:ATP binding"/>
    <property type="evidence" value="ECO:0007669"/>
    <property type="project" value="UniProtKB-KW"/>
</dbReference>
<evidence type="ECO:0000313" key="7">
    <source>
        <dbReference type="EMBL" id="EMF15751.1"/>
    </source>
</evidence>
<dbReference type="PANTHER" id="PTHR45626:SF52">
    <property type="entry name" value="SINGLE-STRANDED DNA-DEPENDENT ATPASE (EUROFUNG)"/>
    <property type="match status" value="1"/>
</dbReference>
<dbReference type="PROSITE" id="PS51192">
    <property type="entry name" value="HELICASE_ATP_BIND_1"/>
    <property type="match status" value="1"/>
</dbReference>
<dbReference type="SMART" id="SM00490">
    <property type="entry name" value="HELICc"/>
    <property type="match status" value="1"/>
</dbReference>
<dbReference type="Proteomes" id="UP000016931">
    <property type="component" value="Unassembled WGS sequence"/>
</dbReference>
<dbReference type="GO" id="GO:0005634">
    <property type="term" value="C:nucleus"/>
    <property type="evidence" value="ECO:0007669"/>
    <property type="project" value="TreeGrafter"/>
</dbReference>
<dbReference type="GO" id="GO:0006281">
    <property type="term" value="P:DNA repair"/>
    <property type="evidence" value="ECO:0007669"/>
    <property type="project" value="TreeGrafter"/>
</dbReference>
<evidence type="ECO:0000256" key="2">
    <source>
        <dbReference type="ARBA" id="ARBA00022801"/>
    </source>
</evidence>
<accession>M3C649</accession>
<reference evidence="7 8" key="1">
    <citation type="journal article" date="2012" name="PLoS Pathog.">
        <title>Diverse lifestyles and strategies of plant pathogenesis encoded in the genomes of eighteen Dothideomycetes fungi.</title>
        <authorList>
            <person name="Ohm R.A."/>
            <person name="Feau N."/>
            <person name="Henrissat B."/>
            <person name="Schoch C.L."/>
            <person name="Horwitz B.A."/>
            <person name="Barry K.W."/>
            <person name="Condon B.J."/>
            <person name="Copeland A.C."/>
            <person name="Dhillon B."/>
            <person name="Glaser F."/>
            <person name="Hesse C.N."/>
            <person name="Kosti I."/>
            <person name="LaButti K."/>
            <person name="Lindquist E.A."/>
            <person name="Lucas S."/>
            <person name="Salamov A.A."/>
            <person name="Bradshaw R.E."/>
            <person name="Ciuffetti L."/>
            <person name="Hamelin R.C."/>
            <person name="Kema G.H.J."/>
            <person name="Lawrence C."/>
            <person name="Scott J.A."/>
            <person name="Spatafora J.W."/>
            <person name="Turgeon B.G."/>
            <person name="de Wit P.J.G.M."/>
            <person name="Zhong S."/>
            <person name="Goodwin S.B."/>
            <person name="Grigoriev I.V."/>
        </authorList>
    </citation>
    <scope>NUCLEOTIDE SEQUENCE [LARGE SCALE GENOMIC DNA]</scope>
    <source>
        <strain evidence="7 8">SO2202</strain>
    </source>
</reference>
<dbReference type="EMBL" id="KB456261">
    <property type="protein sequence ID" value="EMF15751.1"/>
    <property type="molecule type" value="Genomic_DNA"/>
</dbReference>
<dbReference type="InterPro" id="IPR027417">
    <property type="entry name" value="P-loop_NTPase"/>
</dbReference>
<dbReference type="STRING" id="692275.M3C649"/>